<sequence>MQTSPWRKEPLPFMSPQERAHPYSKLCRWETILQAKLFMHPERRTRDQGLLPLGSSLDLPTRTVGCKTLERLCCLADLKDMARHNQAGQPSLCHWSNFGHCDRLWLPFQAPRDGGGSSAAGEAGQEKGAETVKAGMIMLLRSSAAIIVPSMANMGSCIMVVFSPYLLESSALLPLTGFLLGYAVSAAFKLDGRSRRTVYMETGCQNIQLRSAILKITFTPEIIGPLYFFPLL</sequence>
<dbReference type="PANTHER" id="PTHR10361:SF40">
    <property type="entry name" value="HEPATIC SODIUM_BILE ACID COTRANSPORTER"/>
    <property type="match status" value="1"/>
</dbReference>
<keyword evidence="1" id="KW-1133">Transmembrane helix</keyword>
<evidence type="ECO:0000313" key="3">
    <source>
        <dbReference type="Proteomes" id="UP000796761"/>
    </source>
</evidence>
<feature type="transmembrane region" description="Helical" evidence="1">
    <location>
        <begin position="171"/>
        <end position="190"/>
    </location>
</feature>
<reference evidence="2" key="1">
    <citation type="submission" date="2019-04" db="EMBL/GenBank/DDBJ databases">
        <title>Genome assembly of Zosterops borbonicus 15179.</title>
        <authorList>
            <person name="Leroy T."/>
            <person name="Anselmetti Y."/>
            <person name="Tilak M.-K."/>
            <person name="Nabholz B."/>
        </authorList>
    </citation>
    <scope>NUCLEOTIDE SEQUENCE</scope>
    <source>
        <strain evidence="2">HGM_15179</strain>
        <tissue evidence="2">Muscle</tissue>
    </source>
</reference>
<dbReference type="EMBL" id="SWJQ01000015">
    <property type="protein sequence ID" value="TRZ26254.1"/>
    <property type="molecule type" value="Genomic_DNA"/>
</dbReference>
<dbReference type="InterPro" id="IPR038770">
    <property type="entry name" value="Na+/solute_symporter_sf"/>
</dbReference>
<dbReference type="InterPro" id="IPR004710">
    <property type="entry name" value="Bilac:Na_transpt"/>
</dbReference>
<protein>
    <submittedName>
        <fullName evidence="2">Uncharacterized protein</fullName>
    </submittedName>
</protein>
<comment type="caution">
    <text evidence="2">The sequence shown here is derived from an EMBL/GenBank/DDBJ whole genome shotgun (WGS) entry which is preliminary data.</text>
</comment>
<gene>
    <name evidence="2" type="ORF">HGM15179_000866</name>
</gene>
<name>A0A8K1LU04_9PASS</name>
<dbReference type="GO" id="GO:0008508">
    <property type="term" value="F:bile acid:sodium symporter activity"/>
    <property type="evidence" value="ECO:0007669"/>
    <property type="project" value="TreeGrafter"/>
</dbReference>
<organism evidence="2 3">
    <name type="scientific">Zosterops borbonicus</name>
    <dbReference type="NCBI Taxonomy" id="364589"/>
    <lineage>
        <taxon>Eukaryota</taxon>
        <taxon>Metazoa</taxon>
        <taxon>Chordata</taxon>
        <taxon>Craniata</taxon>
        <taxon>Vertebrata</taxon>
        <taxon>Euteleostomi</taxon>
        <taxon>Archelosauria</taxon>
        <taxon>Archosauria</taxon>
        <taxon>Dinosauria</taxon>
        <taxon>Saurischia</taxon>
        <taxon>Theropoda</taxon>
        <taxon>Coelurosauria</taxon>
        <taxon>Aves</taxon>
        <taxon>Neognathae</taxon>
        <taxon>Neoaves</taxon>
        <taxon>Telluraves</taxon>
        <taxon>Australaves</taxon>
        <taxon>Passeriformes</taxon>
        <taxon>Sylvioidea</taxon>
        <taxon>Zosteropidae</taxon>
        <taxon>Zosterops</taxon>
    </lineage>
</organism>
<accession>A0A8K1LU04</accession>
<dbReference type="Proteomes" id="UP000796761">
    <property type="component" value="Unassembled WGS sequence"/>
</dbReference>
<dbReference type="AlphaFoldDB" id="A0A8K1LU04"/>
<keyword evidence="1" id="KW-0812">Transmembrane</keyword>
<dbReference type="Gene3D" id="1.20.1530.20">
    <property type="match status" value="1"/>
</dbReference>
<keyword evidence="3" id="KW-1185">Reference proteome</keyword>
<dbReference type="PANTHER" id="PTHR10361">
    <property type="entry name" value="SODIUM-BILE ACID COTRANSPORTER"/>
    <property type="match status" value="1"/>
</dbReference>
<dbReference type="OrthoDB" id="203097at2759"/>
<evidence type="ECO:0000256" key="1">
    <source>
        <dbReference type="SAM" id="Phobius"/>
    </source>
</evidence>
<proteinExistence type="predicted"/>
<feature type="transmembrane region" description="Helical" evidence="1">
    <location>
        <begin position="143"/>
        <end position="165"/>
    </location>
</feature>
<evidence type="ECO:0000313" key="2">
    <source>
        <dbReference type="EMBL" id="TRZ26254.1"/>
    </source>
</evidence>
<keyword evidence="1" id="KW-0472">Membrane</keyword>